<protein>
    <submittedName>
        <fullName evidence="3">Uncharacterized protein</fullName>
    </submittedName>
</protein>
<reference evidence="3 4" key="1">
    <citation type="submission" date="2017-11" db="EMBL/GenBank/DDBJ databases">
        <title>De-novo sequencing of pomegranate (Punica granatum L.) genome.</title>
        <authorList>
            <person name="Akparov Z."/>
            <person name="Amiraslanov A."/>
            <person name="Hajiyeva S."/>
            <person name="Abbasov M."/>
            <person name="Kaur K."/>
            <person name="Hamwieh A."/>
            <person name="Solovyev V."/>
            <person name="Salamov A."/>
            <person name="Braich B."/>
            <person name="Kosarev P."/>
            <person name="Mahmoud A."/>
            <person name="Hajiyev E."/>
            <person name="Babayeva S."/>
            <person name="Izzatullayeva V."/>
            <person name="Mammadov A."/>
            <person name="Mammadov A."/>
            <person name="Sharifova S."/>
            <person name="Ojaghi J."/>
            <person name="Eynullazada K."/>
            <person name="Bayramov B."/>
            <person name="Abdulazimova A."/>
            <person name="Shahmuradov I."/>
        </authorList>
    </citation>
    <scope>NUCLEOTIDE SEQUENCE [LARGE SCALE GENOMIC DNA]</scope>
    <source>
        <strain evidence="4">cv. AG2017</strain>
        <tissue evidence="3">Leaf</tissue>
    </source>
</reference>
<evidence type="ECO:0000256" key="1">
    <source>
        <dbReference type="SAM" id="Phobius"/>
    </source>
</evidence>
<evidence type="ECO:0000256" key="2">
    <source>
        <dbReference type="SAM" id="SignalP"/>
    </source>
</evidence>
<dbReference type="AlphaFoldDB" id="A0A2I0I895"/>
<keyword evidence="2" id="KW-0732">Signal</keyword>
<dbReference type="Proteomes" id="UP000233551">
    <property type="component" value="Unassembled WGS sequence"/>
</dbReference>
<feature type="chain" id="PRO_5014115210" evidence="2">
    <location>
        <begin position="30"/>
        <end position="132"/>
    </location>
</feature>
<feature type="transmembrane region" description="Helical" evidence="1">
    <location>
        <begin position="73"/>
        <end position="98"/>
    </location>
</feature>
<sequence>MDQPSLSLLSFLLPFLFLLFSVFSSSTSAHLTGDRAFLELLFAACLCCYSPRAPRVVAAAGHYSLGPSESLDYLYSLLLYLFPFPSSLQVITGALLFLGLPLDFLRLLSCMDPNEPLLHWFVRKLGIRYEPT</sequence>
<organism evidence="3 4">
    <name type="scientific">Punica granatum</name>
    <name type="common">Pomegranate</name>
    <dbReference type="NCBI Taxonomy" id="22663"/>
    <lineage>
        <taxon>Eukaryota</taxon>
        <taxon>Viridiplantae</taxon>
        <taxon>Streptophyta</taxon>
        <taxon>Embryophyta</taxon>
        <taxon>Tracheophyta</taxon>
        <taxon>Spermatophyta</taxon>
        <taxon>Magnoliopsida</taxon>
        <taxon>eudicotyledons</taxon>
        <taxon>Gunneridae</taxon>
        <taxon>Pentapetalae</taxon>
        <taxon>rosids</taxon>
        <taxon>malvids</taxon>
        <taxon>Myrtales</taxon>
        <taxon>Lythraceae</taxon>
        <taxon>Punica</taxon>
    </lineage>
</organism>
<keyword evidence="1" id="KW-1133">Transmembrane helix</keyword>
<gene>
    <name evidence="3" type="ORF">CRG98_039593</name>
</gene>
<keyword evidence="1" id="KW-0472">Membrane</keyword>
<name>A0A2I0I895_PUNGR</name>
<comment type="caution">
    <text evidence="3">The sequence shown here is derived from an EMBL/GenBank/DDBJ whole genome shotgun (WGS) entry which is preliminary data.</text>
</comment>
<dbReference type="EMBL" id="PGOL01003680">
    <property type="protein sequence ID" value="PKI40023.1"/>
    <property type="molecule type" value="Genomic_DNA"/>
</dbReference>
<evidence type="ECO:0000313" key="3">
    <source>
        <dbReference type="EMBL" id="PKI40023.1"/>
    </source>
</evidence>
<keyword evidence="4" id="KW-1185">Reference proteome</keyword>
<keyword evidence="1" id="KW-0812">Transmembrane</keyword>
<evidence type="ECO:0000313" key="4">
    <source>
        <dbReference type="Proteomes" id="UP000233551"/>
    </source>
</evidence>
<feature type="signal peptide" evidence="2">
    <location>
        <begin position="1"/>
        <end position="29"/>
    </location>
</feature>
<accession>A0A2I0I895</accession>
<proteinExistence type="predicted"/>